<sequence>MIFAVVAPASAERIKDLAQVGGVRGNALVGYGLVVGLDGSGDRTSQAPFTVQSLKNLLGELGVNVPANVNPQLKNVAAVAIHAELPPFAKPGQPIDITVSSIGNAVSLRGGSLLMAPLRGADGQVYAIAQGNLIVGGFGAQGKDGSRVSVNVPSVGRIPNGATVERALPDVFGASGEITLNLHNSDFTTISRMVGALNNAFGEGSARAVDGGTVAVRAPTDAGARIGLLARIENLELTPGAAPAKVVVNSRTGTVVIGQQVRVGPAAISHGSLTVTIQENTNVSQPNAFAGGQTVATPQSTITATNDGSRMFKFNGGTTLDEIVHAVNAVGAAPGDLIAILEALKQAGALSAELENDPAKIDKVARQLEGQFAQMLVKSMRDASFGDSLFPGENKMFREMYDQKIAEAMTRGKGLGLSSMITRQLSGAQADGPALDTRVDPAKASRAYQLNAPAAPSLPLQDAGQAVRMLQQMAAGVQEGAQSSVAPMEQALDLIAGRESSSMHRSLGTDDPYAGTIGGADWAAASDQWAPTASNRGSSGTPADALATRTAVAQLGAHTPEGFVASIWQHAQSAAKELGVDARALVAQAALETGWGKRQIKHADGSTSHNLFGIKATGWKGQSATAGTHEYVDGVRRNETASFRAYTSPAESFADYVRLLKTSPRYQQALQAGTDVQGFARGLQRAGYATDPRYAAKIAAIAGGPTIERAVAAVADAGSRIGQTFASTATAALGITRR</sequence>
<proteinExistence type="inferred from homology"/>
<evidence type="ECO:0000256" key="3">
    <source>
        <dbReference type="ARBA" id="ARBA00004117"/>
    </source>
</evidence>
<keyword evidence="9" id="KW-0378">Hydrolase</keyword>
<dbReference type="InterPro" id="IPR019301">
    <property type="entry name" value="Flagellar_prot_FlgJ_N"/>
</dbReference>
<keyword evidence="8" id="KW-0574">Periplasm</keyword>
<comment type="function">
    <text evidence="2">Flagellum-specific muramidase which hydrolyzes the peptidoglycan layer to assemble the rod structure in the periplasmic space.</text>
</comment>
<keyword evidence="7" id="KW-0732">Signal</keyword>
<dbReference type="GO" id="GO:0016798">
    <property type="term" value="F:hydrolase activity, acting on glycosyl bonds"/>
    <property type="evidence" value="ECO:0007669"/>
    <property type="project" value="UniProtKB-KW"/>
</dbReference>
<dbReference type="EMBL" id="JAPDRN010000119">
    <property type="protein sequence ID" value="KAJ9620781.1"/>
    <property type="molecule type" value="Genomic_DNA"/>
</dbReference>
<evidence type="ECO:0000256" key="1">
    <source>
        <dbReference type="ARBA" id="ARBA00002591"/>
    </source>
</evidence>
<accession>A0AA39CTB1</accession>
<comment type="similarity">
    <text evidence="5">In the N-terminal section; belongs to the FlgJ family.</text>
</comment>
<dbReference type="PANTHER" id="PTHR30381:SF0">
    <property type="entry name" value="FLAGELLAR P-RING PROTEIN"/>
    <property type="match status" value="1"/>
</dbReference>
<evidence type="ECO:0000256" key="5">
    <source>
        <dbReference type="ARBA" id="ARBA00006880"/>
    </source>
</evidence>
<dbReference type="HAMAP" id="MF_00416">
    <property type="entry name" value="FlgI"/>
    <property type="match status" value="1"/>
</dbReference>
<dbReference type="NCBIfam" id="NF003676">
    <property type="entry name" value="PRK05303.1"/>
    <property type="match status" value="1"/>
</dbReference>
<protein>
    <recommendedName>
        <fullName evidence="6">Peptidoglycan hydrolase FlgJ</fullName>
    </recommendedName>
    <alternativeName>
        <fullName evidence="10">Muramidase FlgJ</fullName>
    </alternativeName>
</protein>
<dbReference type="InterPro" id="IPR001782">
    <property type="entry name" value="Flag_FlgI"/>
</dbReference>
<dbReference type="SMART" id="SM00047">
    <property type="entry name" value="LYZ2"/>
    <property type="match status" value="1"/>
</dbReference>
<feature type="domain" description="Mannosyl-glycoprotein endo-beta-N-acetylglucosamidase-like" evidence="11">
    <location>
        <begin position="552"/>
        <end position="707"/>
    </location>
</feature>
<dbReference type="PRINTS" id="PR01010">
    <property type="entry name" value="FLGPRINGFLGI"/>
</dbReference>
<gene>
    <name evidence="12" type="ORF">H2204_012091</name>
</gene>
<evidence type="ECO:0000256" key="4">
    <source>
        <dbReference type="ARBA" id="ARBA00004418"/>
    </source>
</evidence>
<keyword evidence="9" id="KW-0326">Glycosidase</keyword>
<evidence type="ECO:0000256" key="7">
    <source>
        <dbReference type="ARBA" id="ARBA00022729"/>
    </source>
</evidence>
<reference evidence="12" key="1">
    <citation type="submission" date="2022-10" db="EMBL/GenBank/DDBJ databases">
        <title>Culturing micro-colonial fungi from biological soil crusts in the Mojave desert and describing Neophaeococcomyces mojavensis, and introducing the new genera and species Taxawa tesnikishii.</title>
        <authorList>
            <person name="Kurbessoian T."/>
            <person name="Stajich J.E."/>
        </authorList>
    </citation>
    <scope>NUCLEOTIDE SEQUENCE</scope>
    <source>
        <strain evidence="12">TK_35</strain>
    </source>
</reference>
<dbReference type="Pfam" id="PF10135">
    <property type="entry name" value="Rod-binding"/>
    <property type="match status" value="1"/>
</dbReference>
<dbReference type="InterPro" id="IPR013377">
    <property type="entry name" value="FlgJ"/>
</dbReference>
<evidence type="ECO:0000259" key="11">
    <source>
        <dbReference type="SMART" id="SM00047"/>
    </source>
</evidence>
<evidence type="ECO:0000256" key="8">
    <source>
        <dbReference type="ARBA" id="ARBA00022764"/>
    </source>
</evidence>
<dbReference type="Pfam" id="PF01832">
    <property type="entry name" value="Glucosaminidase"/>
    <property type="match status" value="1"/>
</dbReference>
<organism evidence="12">
    <name type="scientific">Knufia peltigerae</name>
    <dbReference type="NCBI Taxonomy" id="1002370"/>
    <lineage>
        <taxon>Eukaryota</taxon>
        <taxon>Fungi</taxon>
        <taxon>Dikarya</taxon>
        <taxon>Ascomycota</taxon>
        <taxon>Pezizomycotina</taxon>
        <taxon>Eurotiomycetes</taxon>
        <taxon>Chaetothyriomycetidae</taxon>
        <taxon>Chaetothyriales</taxon>
        <taxon>Trichomeriaceae</taxon>
        <taxon>Knufia</taxon>
    </lineage>
</organism>
<dbReference type="Gene3D" id="1.10.530.10">
    <property type="match status" value="1"/>
</dbReference>
<evidence type="ECO:0000313" key="12">
    <source>
        <dbReference type="EMBL" id="KAJ9620781.1"/>
    </source>
</evidence>
<dbReference type="Pfam" id="PF02119">
    <property type="entry name" value="FlgI"/>
    <property type="match status" value="1"/>
</dbReference>
<comment type="caution">
    <text evidence="12">The sequence shown here is derived from an EMBL/GenBank/DDBJ whole genome shotgun (WGS) entry which is preliminary data.</text>
</comment>
<comment type="subcellular location">
    <subcellularLocation>
        <location evidence="3">Bacterial flagellum basal body</location>
    </subcellularLocation>
    <subcellularLocation>
        <location evidence="4">Periplasm</location>
    </subcellularLocation>
</comment>
<evidence type="ECO:0000256" key="2">
    <source>
        <dbReference type="ARBA" id="ARBA00002954"/>
    </source>
</evidence>
<name>A0AA39CTB1_9EURO</name>
<dbReference type="AlphaFoldDB" id="A0AA39CTB1"/>
<evidence type="ECO:0000256" key="9">
    <source>
        <dbReference type="ARBA" id="ARBA00023295"/>
    </source>
</evidence>
<dbReference type="GO" id="GO:0004040">
    <property type="term" value="F:amidase activity"/>
    <property type="evidence" value="ECO:0007669"/>
    <property type="project" value="InterPro"/>
</dbReference>
<dbReference type="InterPro" id="IPR002901">
    <property type="entry name" value="MGlyc_endo_b_GlcNAc-like_dom"/>
</dbReference>
<comment type="function">
    <text evidence="1">Assembles around the rod to form the L-ring and probably protects the motor/basal body from shearing forces during rotation.</text>
</comment>
<evidence type="ECO:0000256" key="10">
    <source>
        <dbReference type="ARBA" id="ARBA00030835"/>
    </source>
</evidence>
<evidence type="ECO:0000256" key="6">
    <source>
        <dbReference type="ARBA" id="ARBA00013433"/>
    </source>
</evidence>
<dbReference type="NCBIfam" id="TIGR02541">
    <property type="entry name" value="flagell_FlgJ"/>
    <property type="match status" value="1"/>
</dbReference>
<dbReference type="PANTHER" id="PTHR30381">
    <property type="entry name" value="FLAGELLAR P-RING PERIPLASMIC PROTEIN FLGI"/>
    <property type="match status" value="1"/>
</dbReference>
<dbReference type="GO" id="GO:0005198">
    <property type="term" value="F:structural molecule activity"/>
    <property type="evidence" value="ECO:0007669"/>
    <property type="project" value="InterPro"/>
</dbReference>
<dbReference type="GO" id="GO:0042597">
    <property type="term" value="C:periplasmic space"/>
    <property type="evidence" value="ECO:0007669"/>
    <property type="project" value="UniProtKB-SubCell"/>
</dbReference>
<dbReference type="Gene3D" id="2.10.70.40">
    <property type="entry name" value="peptidoglycan hydrolase"/>
    <property type="match status" value="1"/>
</dbReference>